<dbReference type="InterPro" id="IPR053134">
    <property type="entry name" value="RNA-dir_DNA_polymerase"/>
</dbReference>
<keyword evidence="3" id="KW-0548">Nucleotidyltransferase</keyword>
<dbReference type="CDD" id="cd01647">
    <property type="entry name" value="RT_LTR"/>
    <property type="match status" value="1"/>
</dbReference>
<evidence type="ECO:0000313" key="4">
    <source>
        <dbReference type="Proteomes" id="UP001151760"/>
    </source>
</evidence>
<name>A0ABQ5J773_9ASTR</name>
<feature type="region of interest" description="Disordered" evidence="1">
    <location>
        <begin position="497"/>
        <end position="539"/>
    </location>
</feature>
<feature type="domain" description="Reverse transcriptase" evidence="2">
    <location>
        <begin position="341"/>
        <end position="433"/>
    </location>
</feature>
<feature type="region of interest" description="Disordered" evidence="1">
    <location>
        <begin position="218"/>
        <end position="249"/>
    </location>
</feature>
<feature type="compositionally biased region" description="Basic and acidic residues" evidence="1">
    <location>
        <begin position="218"/>
        <end position="229"/>
    </location>
</feature>
<keyword evidence="4" id="KW-1185">Reference proteome</keyword>
<keyword evidence="3" id="KW-0808">Transferase</keyword>
<organism evidence="3 4">
    <name type="scientific">Tanacetum coccineum</name>
    <dbReference type="NCBI Taxonomy" id="301880"/>
    <lineage>
        <taxon>Eukaryota</taxon>
        <taxon>Viridiplantae</taxon>
        <taxon>Streptophyta</taxon>
        <taxon>Embryophyta</taxon>
        <taxon>Tracheophyta</taxon>
        <taxon>Spermatophyta</taxon>
        <taxon>Magnoliopsida</taxon>
        <taxon>eudicotyledons</taxon>
        <taxon>Gunneridae</taxon>
        <taxon>Pentapetalae</taxon>
        <taxon>asterids</taxon>
        <taxon>campanulids</taxon>
        <taxon>Asterales</taxon>
        <taxon>Asteraceae</taxon>
        <taxon>Asteroideae</taxon>
        <taxon>Anthemideae</taxon>
        <taxon>Anthemidinae</taxon>
        <taxon>Tanacetum</taxon>
    </lineage>
</organism>
<dbReference type="SUPFAM" id="SSF56672">
    <property type="entry name" value="DNA/RNA polymerases"/>
    <property type="match status" value="1"/>
</dbReference>
<gene>
    <name evidence="3" type="ORF">Tco_1123753</name>
</gene>
<reference evidence="3" key="1">
    <citation type="journal article" date="2022" name="Int. J. Mol. Sci.">
        <title>Draft Genome of Tanacetum Coccineum: Genomic Comparison of Closely Related Tanacetum-Family Plants.</title>
        <authorList>
            <person name="Yamashiro T."/>
            <person name="Shiraishi A."/>
            <person name="Nakayama K."/>
            <person name="Satake H."/>
        </authorList>
    </citation>
    <scope>NUCLEOTIDE SEQUENCE</scope>
</reference>
<sequence>MVTIQLRVLDRVAWESSCVTKIILLGFESEPLASRFIVIIEHLAKDGEKNVFWSINDEDQESLLNLKNTTYHSKRIRYFPRLRQDQDHFLSLKNMSYPHQQIHRIRYFGQHSKETHFIANTLYPDAPIRWTVFRFPPYKFAYPEKKLTMDEMLAKFINEGKREYEEMEIFIREFRTTNEFLLKEQNNLLSELKIKVHELSRVMNDALFPKHEVKGVTTRGEKMTSRVTDDNEINEANDDHNEPSGLQHAKPEKLREVVVENNSPKAQERIIQPSIELLKPSVPFLNWLRKEKKEAHQRKFLENLRQLHINIPFIKALVGDGEVVFDIEQSMKKPSTKDNEFFQIPVALEDQEKTTFTCPYGTFAYRRMPFGLCNAPATFQRCMTAIFHDMVEDFMEVSMDDLSAFSNSFNGYLTNLDKMLARCEETNLVLNWENVILWLGRLDQNLTELDTAYGRSWIRHIGNWSCAFSCEELALIRCISFLDMAYWKGLKGQKEAKTVKNRQGTKETRKRVKKQPKIKAGSTRHSKNESQKPIMKPRTNYDKCSKIQRPFGSVEDSRT</sequence>
<accession>A0ABQ5J773</accession>
<dbReference type="Gene3D" id="3.10.10.10">
    <property type="entry name" value="HIV Type 1 Reverse Transcriptase, subunit A, domain 1"/>
    <property type="match status" value="1"/>
</dbReference>
<dbReference type="InterPro" id="IPR043502">
    <property type="entry name" value="DNA/RNA_pol_sf"/>
</dbReference>
<evidence type="ECO:0000259" key="2">
    <source>
        <dbReference type="Pfam" id="PF00078"/>
    </source>
</evidence>
<comment type="caution">
    <text evidence="3">The sequence shown here is derived from an EMBL/GenBank/DDBJ whole genome shotgun (WGS) entry which is preliminary data.</text>
</comment>
<feature type="compositionally biased region" description="Basic residues" evidence="1">
    <location>
        <begin position="508"/>
        <end position="525"/>
    </location>
</feature>
<evidence type="ECO:0000256" key="1">
    <source>
        <dbReference type="SAM" id="MobiDB-lite"/>
    </source>
</evidence>
<dbReference type="InterPro" id="IPR043128">
    <property type="entry name" value="Rev_trsase/Diguanyl_cyclase"/>
</dbReference>
<dbReference type="Pfam" id="PF00078">
    <property type="entry name" value="RVT_1"/>
    <property type="match status" value="1"/>
</dbReference>
<dbReference type="InterPro" id="IPR000477">
    <property type="entry name" value="RT_dom"/>
</dbReference>
<dbReference type="PANTHER" id="PTHR24559:SF444">
    <property type="entry name" value="REVERSE TRANSCRIPTASE DOMAIN-CONTAINING PROTEIN"/>
    <property type="match status" value="1"/>
</dbReference>
<evidence type="ECO:0000313" key="3">
    <source>
        <dbReference type="EMBL" id="GJU07323.1"/>
    </source>
</evidence>
<dbReference type="Gene3D" id="3.30.70.270">
    <property type="match status" value="1"/>
</dbReference>
<dbReference type="EMBL" id="BQNB010021527">
    <property type="protein sequence ID" value="GJU07323.1"/>
    <property type="molecule type" value="Genomic_DNA"/>
</dbReference>
<proteinExistence type="predicted"/>
<dbReference type="Proteomes" id="UP001151760">
    <property type="component" value="Unassembled WGS sequence"/>
</dbReference>
<protein>
    <submittedName>
        <fullName evidence="3">Reverse transcriptase domain-containing protein</fullName>
    </submittedName>
</protein>
<reference evidence="3" key="2">
    <citation type="submission" date="2022-01" db="EMBL/GenBank/DDBJ databases">
        <authorList>
            <person name="Yamashiro T."/>
            <person name="Shiraishi A."/>
            <person name="Satake H."/>
            <person name="Nakayama K."/>
        </authorList>
    </citation>
    <scope>NUCLEOTIDE SEQUENCE</scope>
</reference>
<dbReference type="PANTHER" id="PTHR24559">
    <property type="entry name" value="TRANSPOSON TY3-I GAG-POL POLYPROTEIN"/>
    <property type="match status" value="1"/>
</dbReference>
<keyword evidence="3" id="KW-0695">RNA-directed DNA polymerase</keyword>
<dbReference type="GO" id="GO:0003964">
    <property type="term" value="F:RNA-directed DNA polymerase activity"/>
    <property type="evidence" value="ECO:0007669"/>
    <property type="project" value="UniProtKB-KW"/>
</dbReference>